<keyword evidence="3" id="KW-1185">Reference proteome</keyword>
<evidence type="ECO:0000313" key="3">
    <source>
        <dbReference type="Proteomes" id="UP000719942"/>
    </source>
</evidence>
<dbReference type="EMBL" id="JAGFNZ010000004">
    <property type="protein sequence ID" value="MBW7573506.1"/>
    <property type="molecule type" value="Genomic_DNA"/>
</dbReference>
<dbReference type="RefSeq" id="WP_219965895.1">
    <property type="nucleotide sequence ID" value="NZ_JAGFNZ010000004.1"/>
</dbReference>
<accession>A0ABS7DQD5</accession>
<dbReference type="Proteomes" id="UP000719942">
    <property type="component" value="Unassembled WGS sequence"/>
</dbReference>
<protein>
    <submittedName>
        <fullName evidence="2">Zinc dependent phospholipase C family protein</fullName>
    </submittedName>
</protein>
<dbReference type="Pfam" id="PF00882">
    <property type="entry name" value="Zn_dep_PLPC"/>
    <property type="match status" value="1"/>
</dbReference>
<feature type="domain" description="Phospholipase C/D" evidence="1">
    <location>
        <begin position="6"/>
        <end position="126"/>
    </location>
</feature>
<reference evidence="2 3" key="1">
    <citation type="submission" date="2021-03" db="EMBL/GenBank/DDBJ databases">
        <title>Caproiciproducens sp. nov. isolated from feces of cow.</title>
        <authorList>
            <person name="Choi J.-Y."/>
        </authorList>
    </citation>
    <scope>NUCLEOTIDE SEQUENCE [LARGE SCALE GENOMIC DNA]</scope>
    <source>
        <strain evidence="2 3">AGMB10547</strain>
    </source>
</reference>
<evidence type="ECO:0000313" key="2">
    <source>
        <dbReference type="EMBL" id="MBW7573506.1"/>
    </source>
</evidence>
<gene>
    <name evidence="2" type="ORF">J5W02_11860</name>
</gene>
<sequence length="199" mass="23069">MNSMNHILIGTIVYEYLNEKYGIVLNKSRFLTGNTCPDHGISFLRPHKMRYCDKMVRRKMERFCRKDYQIIGAKASKKLGILCHYYSDFFCCAHSPQFSGNIKEHVRYENELLQFMREHYSAFRGMDYVPYAAIPASVAEINNRMCELIGNRPVKEYNFGAELFSAIQACAELVLFVCLTVLSQYSQVLPQELSTRKTA</sequence>
<dbReference type="InterPro" id="IPR029002">
    <property type="entry name" value="PLPC/GPLD1"/>
</dbReference>
<dbReference type="InterPro" id="IPR008947">
    <property type="entry name" value="PLipase_C/P1_nuclease_dom_sf"/>
</dbReference>
<name>A0ABS7DQD5_9FIRM</name>
<proteinExistence type="predicted"/>
<evidence type="ECO:0000259" key="1">
    <source>
        <dbReference type="Pfam" id="PF00882"/>
    </source>
</evidence>
<organism evidence="2 3">
    <name type="scientific">Caproiciproducens faecalis</name>
    <dbReference type="NCBI Taxonomy" id="2820301"/>
    <lineage>
        <taxon>Bacteria</taxon>
        <taxon>Bacillati</taxon>
        <taxon>Bacillota</taxon>
        <taxon>Clostridia</taxon>
        <taxon>Eubacteriales</taxon>
        <taxon>Acutalibacteraceae</taxon>
        <taxon>Caproiciproducens</taxon>
    </lineage>
</organism>
<dbReference type="SUPFAM" id="SSF48537">
    <property type="entry name" value="Phospholipase C/P1 nuclease"/>
    <property type="match status" value="1"/>
</dbReference>
<comment type="caution">
    <text evidence="2">The sequence shown here is derived from an EMBL/GenBank/DDBJ whole genome shotgun (WGS) entry which is preliminary data.</text>
</comment>